<keyword evidence="1" id="KW-0479">Metal-binding</keyword>
<proteinExistence type="predicted"/>
<evidence type="ECO:0000256" key="1">
    <source>
        <dbReference type="PROSITE-ProRule" id="PRU00042"/>
    </source>
</evidence>
<evidence type="ECO:0000313" key="4">
    <source>
        <dbReference type="EMBL" id="KAK2705140.1"/>
    </source>
</evidence>
<reference evidence="4" key="1">
    <citation type="submission" date="2023-07" db="EMBL/GenBank/DDBJ databases">
        <title>Chromosome-level genome assembly of Artemia franciscana.</title>
        <authorList>
            <person name="Jo E."/>
        </authorList>
    </citation>
    <scope>NUCLEOTIDE SEQUENCE</scope>
    <source>
        <tissue evidence="4">Whole body</tissue>
    </source>
</reference>
<dbReference type="Proteomes" id="UP001187531">
    <property type="component" value="Unassembled WGS sequence"/>
</dbReference>
<dbReference type="PROSITE" id="PS00028">
    <property type="entry name" value="ZINC_FINGER_C2H2_1"/>
    <property type="match status" value="2"/>
</dbReference>
<sequence>VREGSNSLSSQDDSVSISSQLAVPAIDLPQTEGFICPTCMNSYSTPEDLQEHYQSQHVVTSYLCPVCKESFDSAVILDKHFESDHAVKKSQSHDTKDFQVLQNELSDLSASLREEKWYSEEQGREIERLQSLLKTNGADDSDPIKGQLSSMEAAKNALVSEVMLLKRQLTEALDNVATLKREKEKAEEEAKSYALESKDSEDSTQIVKKIMEENEELRSKYENLKIDHLNQISILNDQLTIYGKQNDTDKARVESLSAELVKLKMEIKEQSEEIQFKEQKEIEYMQQNEELSVKAKNSAILIQSHQEDLDKKKTELGHLEQLYLESKRALEEKNIAFETLNSKFREAEGSLIKESEEKDILEKKAQQISQELIEARDTITRLEGERKELLSQIQDGEGASTAIQQLQQESVSSSSFAQNYPLKYSNLIANKC</sequence>
<protein>
    <recommendedName>
        <fullName evidence="3">C2H2-type domain-containing protein</fullName>
    </recommendedName>
</protein>
<dbReference type="InterPro" id="IPR013087">
    <property type="entry name" value="Znf_C2H2_type"/>
</dbReference>
<organism evidence="4 5">
    <name type="scientific">Artemia franciscana</name>
    <name type="common">Brine shrimp</name>
    <name type="synonym">Artemia sanfranciscana</name>
    <dbReference type="NCBI Taxonomy" id="6661"/>
    <lineage>
        <taxon>Eukaryota</taxon>
        <taxon>Metazoa</taxon>
        <taxon>Ecdysozoa</taxon>
        <taxon>Arthropoda</taxon>
        <taxon>Crustacea</taxon>
        <taxon>Branchiopoda</taxon>
        <taxon>Anostraca</taxon>
        <taxon>Artemiidae</taxon>
        <taxon>Artemia</taxon>
    </lineage>
</organism>
<dbReference type="AlphaFoldDB" id="A0AA88HA10"/>
<dbReference type="EMBL" id="JAVRJZ010000021">
    <property type="protein sequence ID" value="KAK2705140.1"/>
    <property type="molecule type" value="Genomic_DNA"/>
</dbReference>
<keyword evidence="1" id="KW-0863">Zinc-finger</keyword>
<feature type="coiled-coil region" evidence="2">
    <location>
        <begin position="351"/>
        <end position="392"/>
    </location>
</feature>
<name>A0AA88HA10_ARTSF</name>
<feature type="domain" description="C2H2-type" evidence="3">
    <location>
        <begin position="62"/>
        <end position="90"/>
    </location>
</feature>
<feature type="coiled-coil region" evidence="2">
    <location>
        <begin position="162"/>
        <end position="322"/>
    </location>
</feature>
<gene>
    <name evidence="4" type="ORF">QYM36_017249</name>
</gene>
<keyword evidence="1" id="KW-0862">Zinc</keyword>
<dbReference type="SMART" id="SM00355">
    <property type="entry name" value="ZnF_C2H2"/>
    <property type="match status" value="2"/>
</dbReference>
<dbReference type="GO" id="GO:0008270">
    <property type="term" value="F:zinc ion binding"/>
    <property type="evidence" value="ECO:0007669"/>
    <property type="project" value="UniProtKB-KW"/>
</dbReference>
<evidence type="ECO:0000313" key="5">
    <source>
        <dbReference type="Proteomes" id="UP001187531"/>
    </source>
</evidence>
<feature type="non-terminal residue" evidence="4">
    <location>
        <position position="1"/>
    </location>
</feature>
<dbReference type="Gene3D" id="3.30.160.60">
    <property type="entry name" value="Classic Zinc Finger"/>
    <property type="match status" value="1"/>
</dbReference>
<dbReference type="PROSITE" id="PS50157">
    <property type="entry name" value="ZINC_FINGER_C2H2_2"/>
    <property type="match status" value="1"/>
</dbReference>
<comment type="caution">
    <text evidence="4">The sequence shown here is derived from an EMBL/GenBank/DDBJ whole genome shotgun (WGS) entry which is preliminary data.</text>
</comment>
<evidence type="ECO:0000259" key="3">
    <source>
        <dbReference type="PROSITE" id="PS50157"/>
    </source>
</evidence>
<keyword evidence="5" id="KW-1185">Reference proteome</keyword>
<accession>A0AA88HA10</accession>
<keyword evidence="2" id="KW-0175">Coiled coil</keyword>
<evidence type="ECO:0000256" key="2">
    <source>
        <dbReference type="SAM" id="Coils"/>
    </source>
</evidence>